<keyword evidence="4" id="KW-0997">Cell inner membrane</keyword>
<dbReference type="InterPro" id="IPR035906">
    <property type="entry name" value="MetI-like_sf"/>
</dbReference>
<feature type="domain" description="ABC transmembrane type-1" evidence="9">
    <location>
        <begin position="80"/>
        <end position="287"/>
    </location>
</feature>
<feature type="transmembrane region" description="Helical" evidence="8">
    <location>
        <begin position="551"/>
        <end position="571"/>
    </location>
</feature>
<keyword evidence="2 8" id="KW-0813">Transport</keyword>
<name>A0A2V1K2A4_9BURK</name>
<feature type="transmembrane region" description="Helical" evidence="8">
    <location>
        <begin position="43"/>
        <end position="64"/>
    </location>
</feature>
<comment type="similarity">
    <text evidence="8">Belongs to the binding-protein-dependent transport system permease family.</text>
</comment>
<feature type="transmembrane region" description="Helical" evidence="8">
    <location>
        <begin position="84"/>
        <end position="108"/>
    </location>
</feature>
<feature type="transmembrane region" description="Helical" evidence="8">
    <location>
        <begin position="358"/>
        <end position="383"/>
    </location>
</feature>
<keyword evidence="6 8" id="KW-1133">Transmembrane helix</keyword>
<feature type="transmembrane region" description="Helical" evidence="8">
    <location>
        <begin position="496"/>
        <end position="514"/>
    </location>
</feature>
<dbReference type="SUPFAM" id="SSF161098">
    <property type="entry name" value="MetI-like"/>
    <property type="match status" value="2"/>
</dbReference>
<dbReference type="EMBL" id="QETA01000001">
    <property type="protein sequence ID" value="PWF25384.1"/>
    <property type="molecule type" value="Genomic_DNA"/>
</dbReference>
<feature type="transmembrane region" description="Helical" evidence="8">
    <location>
        <begin position="443"/>
        <end position="467"/>
    </location>
</feature>
<feature type="transmembrane region" description="Helical" evidence="8">
    <location>
        <begin position="316"/>
        <end position="338"/>
    </location>
</feature>
<dbReference type="PROSITE" id="PS50928">
    <property type="entry name" value="ABC_TM1"/>
    <property type="match status" value="2"/>
</dbReference>
<evidence type="ECO:0000259" key="9">
    <source>
        <dbReference type="PROSITE" id="PS50928"/>
    </source>
</evidence>
<keyword evidence="11" id="KW-1185">Reference proteome</keyword>
<feature type="transmembrane region" description="Helical" evidence="8">
    <location>
        <begin position="213"/>
        <end position="235"/>
    </location>
</feature>
<protein>
    <submittedName>
        <fullName evidence="10">Iron ABC transporter permease</fullName>
    </submittedName>
</protein>
<accession>A0A2V1K2A4</accession>
<dbReference type="PANTHER" id="PTHR43357">
    <property type="entry name" value="INNER MEMBRANE ABC TRANSPORTER PERMEASE PROTEIN YDCV"/>
    <property type="match status" value="1"/>
</dbReference>
<organism evidence="10 11">
    <name type="scientific">Corticimicrobacter populi</name>
    <dbReference type="NCBI Taxonomy" id="2175229"/>
    <lineage>
        <taxon>Bacteria</taxon>
        <taxon>Pseudomonadati</taxon>
        <taxon>Pseudomonadota</taxon>
        <taxon>Betaproteobacteria</taxon>
        <taxon>Burkholderiales</taxon>
        <taxon>Alcaligenaceae</taxon>
        <taxon>Corticimicrobacter</taxon>
    </lineage>
</organism>
<dbReference type="Gene3D" id="1.10.3720.10">
    <property type="entry name" value="MetI-like"/>
    <property type="match status" value="2"/>
</dbReference>
<dbReference type="PANTHER" id="PTHR43357:SF3">
    <property type="entry name" value="FE(3+)-TRANSPORT SYSTEM PERMEASE PROTEIN FBPB 2"/>
    <property type="match status" value="1"/>
</dbReference>
<proteinExistence type="inferred from homology"/>
<evidence type="ECO:0000256" key="2">
    <source>
        <dbReference type="ARBA" id="ARBA00022448"/>
    </source>
</evidence>
<dbReference type="GO" id="GO:0055085">
    <property type="term" value="P:transmembrane transport"/>
    <property type="evidence" value="ECO:0007669"/>
    <property type="project" value="InterPro"/>
</dbReference>
<sequence length="576" mass="61223">MPSPSATSPRIASSPANWSTRSVSTTDVSLSRLLRHGWQLPPVLIAACVLIPIASLAASALSGSPAHWTHLASHVLPEALSNTLVLLLAVGVIVTLLGTVTAWLVTAYDFPGRRILSWALLLPLAVPSYIIAFSYVDLMHPLGPIQGTLRAILGIDSPRGLRLPDIRSLTGCILVLGFVLYPYVYLTTRIMFQTQAASLIEAARMLGARPLTVFARVALPLARPAIAVGVSLALLEAMNDIGASEFLGVQTVTVAIYSTWISRSDLPGAAQIALVMLVLVLALIMLERHGRRRQRFATARRAQPLRPIRLGRRAGLLALLVCLLPVILGFVAPALHLLHETVKRLQHELPSRQLLDSFINTLQVSALATALTVACGLLVAWAGRGAWRSGAAPSAGLAGRFASLGYAIPGTVLAIGLLAPLVAVDHALSGLLGQWSDRAPQLILMGSMGGLVIVYMLRFMAIAVGGIESGLERIPRSLDHAAATLGERPGGLLRRIHLPQLWPAIAAAALLVFVDTMKELPATLLLRPLNFDTLATWLYAEAARGTYEEGAIAALGIVLAGLLPVILLARVNRSAP</sequence>
<evidence type="ECO:0000256" key="1">
    <source>
        <dbReference type="ARBA" id="ARBA00004429"/>
    </source>
</evidence>
<dbReference type="AlphaFoldDB" id="A0A2V1K2A4"/>
<keyword evidence="7 8" id="KW-0472">Membrane</keyword>
<keyword evidence="3" id="KW-1003">Cell membrane</keyword>
<evidence type="ECO:0000256" key="4">
    <source>
        <dbReference type="ARBA" id="ARBA00022519"/>
    </source>
</evidence>
<feature type="transmembrane region" description="Helical" evidence="8">
    <location>
        <begin position="268"/>
        <end position="286"/>
    </location>
</feature>
<feature type="transmembrane region" description="Helical" evidence="8">
    <location>
        <begin position="115"/>
        <end position="136"/>
    </location>
</feature>
<feature type="domain" description="ABC transmembrane type-1" evidence="9">
    <location>
        <begin position="358"/>
        <end position="570"/>
    </location>
</feature>
<reference evidence="11" key="1">
    <citation type="submission" date="2018-05" db="EMBL/GenBank/DDBJ databases">
        <authorList>
            <person name="Li Y."/>
        </authorList>
    </citation>
    <scope>NUCLEOTIDE SEQUENCE [LARGE SCALE GENOMIC DNA]</scope>
    <source>
        <strain evidence="11">3d-2-2</strain>
    </source>
</reference>
<evidence type="ECO:0000256" key="3">
    <source>
        <dbReference type="ARBA" id="ARBA00022475"/>
    </source>
</evidence>
<dbReference type="FunFam" id="1.10.3720.10:FF:000088">
    <property type="entry name" value="Iron(III) ABC transporter, permease protein"/>
    <property type="match status" value="1"/>
</dbReference>
<keyword evidence="5 8" id="KW-0812">Transmembrane</keyword>
<evidence type="ECO:0000256" key="8">
    <source>
        <dbReference type="RuleBase" id="RU363032"/>
    </source>
</evidence>
<evidence type="ECO:0000313" key="10">
    <source>
        <dbReference type="EMBL" id="PWF25384.1"/>
    </source>
</evidence>
<comment type="caution">
    <text evidence="10">The sequence shown here is derived from an EMBL/GenBank/DDBJ whole genome shotgun (WGS) entry which is preliminary data.</text>
</comment>
<comment type="subcellular location">
    <subcellularLocation>
        <location evidence="1">Cell inner membrane</location>
        <topology evidence="1">Multi-pass membrane protein</topology>
    </subcellularLocation>
    <subcellularLocation>
        <location evidence="8">Cell membrane</location>
        <topology evidence="8">Multi-pass membrane protein</topology>
    </subcellularLocation>
</comment>
<evidence type="ECO:0000256" key="5">
    <source>
        <dbReference type="ARBA" id="ARBA00022692"/>
    </source>
</evidence>
<dbReference type="Proteomes" id="UP000245212">
    <property type="component" value="Unassembled WGS sequence"/>
</dbReference>
<evidence type="ECO:0000256" key="6">
    <source>
        <dbReference type="ARBA" id="ARBA00022989"/>
    </source>
</evidence>
<evidence type="ECO:0000256" key="7">
    <source>
        <dbReference type="ARBA" id="ARBA00023136"/>
    </source>
</evidence>
<dbReference type="GO" id="GO:0005886">
    <property type="term" value="C:plasma membrane"/>
    <property type="evidence" value="ECO:0007669"/>
    <property type="project" value="UniProtKB-SubCell"/>
</dbReference>
<feature type="transmembrane region" description="Helical" evidence="8">
    <location>
        <begin position="404"/>
        <end position="423"/>
    </location>
</feature>
<dbReference type="Pfam" id="PF00528">
    <property type="entry name" value="BPD_transp_1"/>
    <property type="match status" value="2"/>
</dbReference>
<dbReference type="InterPro" id="IPR000515">
    <property type="entry name" value="MetI-like"/>
</dbReference>
<gene>
    <name evidence="10" type="ORF">DD235_04390</name>
</gene>
<evidence type="ECO:0000313" key="11">
    <source>
        <dbReference type="Proteomes" id="UP000245212"/>
    </source>
</evidence>
<dbReference type="CDD" id="cd06261">
    <property type="entry name" value="TM_PBP2"/>
    <property type="match status" value="2"/>
</dbReference>
<feature type="transmembrane region" description="Helical" evidence="8">
    <location>
        <begin position="166"/>
        <end position="186"/>
    </location>
</feature>